<dbReference type="InterPro" id="IPR001667">
    <property type="entry name" value="DDH_dom"/>
</dbReference>
<dbReference type="EMBL" id="PEWY01000090">
    <property type="protein sequence ID" value="PIU36977.1"/>
    <property type="molecule type" value="Genomic_DNA"/>
</dbReference>
<dbReference type="PANTHER" id="PTHR47618:SF1">
    <property type="entry name" value="BIFUNCTIONAL OLIGORIBONUCLEASE AND PAP PHOSPHATASE NRNA"/>
    <property type="match status" value="1"/>
</dbReference>
<feature type="domain" description="DDH" evidence="1">
    <location>
        <begin position="23"/>
        <end position="211"/>
    </location>
</feature>
<reference evidence="3" key="1">
    <citation type="submission" date="2017-09" db="EMBL/GenBank/DDBJ databases">
        <title>Depth-based differentiation of microbial function through sediment-hosted aquifers and enrichment of novel symbionts in the deep terrestrial subsurface.</title>
        <authorList>
            <person name="Probst A.J."/>
            <person name="Ladd B."/>
            <person name="Jarett J.K."/>
            <person name="Geller-Mcgrath D.E."/>
            <person name="Sieber C.M.K."/>
            <person name="Emerson J.B."/>
            <person name="Anantharaman K."/>
            <person name="Thomas B.C."/>
            <person name="Malmstrom R."/>
            <person name="Stieglmeier M."/>
            <person name="Klingl A."/>
            <person name="Woyke T."/>
            <person name="Ryan C.M."/>
            <person name="Banfield J.F."/>
        </authorList>
    </citation>
    <scope>NUCLEOTIDE SEQUENCE [LARGE SCALE GENOMIC DNA]</scope>
</reference>
<evidence type="ECO:0000259" key="1">
    <source>
        <dbReference type="Pfam" id="PF01368"/>
    </source>
</evidence>
<dbReference type="PANTHER" id="PTHR47618">
    <property type="entry name" value="BIFUNCTIONAL OLIGORIBONUCLEASE AND PAP PHOSPHATASE NRNA"/>
    <property type="match status" value="1"/>
</dbReference>
<dbReference type="Proteomes" id="UP000230184">
    <property type="component" value="Unassembled WGS sequence"/>
</dbReference>
<organism evidence="2 3">
    <name type="scientific">Candidatus Roizmanbacteria bacterium CG07_land_8_20_14_0_80_34_15</name>
    <dbReference type="NCBI Taxonomy" id="1974849"/>
    <lineage>
        <taxon>Bacteria</taxon>
        <taxon>Candidatus Roizmaniibacteriota</taxon>
    </lineage>
</organism>
<gene>
    <name evidence="2" type="ORF">COT02_03180</name>
</gene>
<name>A0A2M6YU00_9BACT</name>
<proteinExistence type="predicted"/>
<dbReference type="Pfam" id="PF01368">
    <property type="entry name" value="DHH"/>
    <property type="match status" value="1"/>
</dbReference>
<sequence length="317" mass="34377">MDNNQNTLARIQEITTKCRSAVILIPSNPSIDAIGASTSLYLALNKMGKTVSIACSQKSSSDLVASDKIQSIIGAGGDSLMVSFPYSDGAIDKVDYNIQGQSFNLVITPRPGFKKLDPNQVKFSYTGGLVDVIFVIDAPTLNSLGTIYTENQNQFNGKDIINIDRHLTNAYFGTVNYVNKTISSISELILTILKTLGVEIDRDIATNLYAGAAASTNNFTSYSTNADTFEHIAVLLRAGAVKKTFKKPALMNTQPTMNFQSPPMRVQPQIINSIPSRNMEAPKAIPIESVETDSATEKPQTSQEWLKPKIFKGGGLV</sequence>
<dbReference type="InterPro" id="IPR051319">
    <property type="entry name" value="Oligoribo/pAp-PDE_c-di-AMP_PDE"/>
</dbReference>
<dbReference type="Gene3D" id="3.90.1640.10">
    <property type="entry name" value="inorganic pyrophosphatase (n-terminal core)"/>
    <property type="match status" value="2"/>
</dbReference>
<comment type="caution">
    <text evidence="2">The sequence shown here is derived from an EMBL/GenBank/DDBJ whole genome shotgun (WGS) entry which is preliminary data.</text>
</comment>
<accession>A0A2M6YU00</accession>
<protein>
    <recommendedName>
        <fullName evidence="1">DDH domain-containing protein</fullName>
    </recommendedName>
</protein>
<dbReference type="SUPFAM" id="SSF64182">
    <property type="entry name" value="DHH phosphoesterases"/>
    <property type="match status" value="1"/>
</dbReference>
<evidence type="ECO:0000313" key="3">
    <source>
        <dbReference type="Proteomes" id="UP000230184"/>
    </source>
</evidence>
<dbReference type="InterPro" id="IPR038763">
    <property type="entry name" value="DHH_sf"/>
</dbReference>
<dbReference type="AlphaFoldDB" id="A0A2M6YU00"/>
<evidence type="ECO:0000313" key="2">
    <source>
        <dbReference type="EMBL" id="PIU36977.1"/>
    </source>
</evidence>